<feature type="binding site" evidence="3">
    <location>
        <position position="159"/>
    </location>
    <ligand>
        <name>Cu cation</name>
        <dbReference type="ChEBI" id="CHEBI:23378"/>
    </ligand>
</feature>
<dbReference type="SUPFAM" id="SSF52833">
    <property type="entry name" value="Thioredoxin-like"/>
    <property type="match status" value="1"/>
</dbReference>
<feature type="disulfide bond" description="Redox-active" evidence="4">
    <location>
        <begin position="71"/>
        <end position="75"/>
    </location>
</feature>
<dbReference type="InterPro" id="IPR013766">
    <property type="entry name" value="Thioredoxin_domain"/>
</dbReference>
<keyword evidence="4" id="KW-1015">Disulfide bond</keyword>
<evidence type="ECO:0000259" key="5">
    <source>
        <dbReference type="PROSITE" id="PS51352"/>
    </source>
</evidence>
<feature type="binding site" evidence="3">
    <location>
        <position position="75"/>
    </location>
    <ligand>
        <name>Cu cation</name>
        <dbReference type="ChEBI" id="CHEBI:23378"/>
    </ligand>
</feature>
<gene>
    <name evidence="6" type="ORF">EHS11_04330</name>
</gene>
<feature type="binding site" evidence="3">
    <location>
        <position position="71"/>
    </location>
    <ligand>
        <name>Cu cation</name>
        <dbReference type="ChEBI" id="CHEBI:23378"/>
    </ligand>
</feature>
<dbReference type="InterPro" id="IPR003782">
    <property type="entry name" value="SCO1/SenC"/>
</dbReference>
<dbReference type="OrthoDB" id="9811998at2"/>
<evidence type="ECO:0000256" key="3">
    <source>
        <dbReference type="PIRSR" id="PIRSR603782-1"/>
    </source>
</evidence>
<keyword evidence="3" id="KW-0479">Metal-binding</keyword>
<evidence type="ECO:0000256" key="1">
    <source>
        <dbReference type="ARBA" id="ARBA00010996"/>
    </source>
</evidence>
<name>A0A4R9LTM9_9LEPT</name>
<comment type="caution">
    <text evidence="6">The sequence shown here is derived from an EMBL/GenBank/DDBJ whole genome shotgun (WGS) entry which is preliminary data.</text>
</comment>
<dbReference type="Proteomes" id="UP000298264">
    <property type="component" value="Unassembled WGS sequence"/>
</dbReference>
<dbReference type="CDD" id="cd02968">
    <property type="entry name" value="SCO"/>
    <property type="match status" value="1"/>
</dbReference>
<dbReference type="GO" id="GO:0046872">
    <property type="term" value="F:metal ion binding"/>
    <property type="evidence" value="ECO:0007669"/>
    <property type="project" value="UniProtKB-KW"/>
</dbReference>
<feature type="domain" description="Thioredoxin" evidence="5">
    <location>
        <begin position="33"/>
        <end position="194"/>
    </location>
</feature>
<evidence type="ECO:0000256" key="4">
    <source>
        <dbReference type="PIRSR" id="PIRSR603782-2"/>
    </source>
</evidence>
<dbReference type="Pfam" id="PF02630">
    <property type="entry name" value="SCO1-SenC"/>
    <property type="match status" value="1"/>
</dbReference>
<dbReference type="EMBL" id="RQHV01000032">
    <property type="protein sequence ID" value="TGN13135.1"/>
    <property type="molecule type" value="Genomic_DNA"/>
</dbReference>
<evidence type="ECO:0000313" key="6">
    <source>
        <dbReference type="EMBL" id="TGN13135.1"/>
    </source>
</evidence>
<comment type="similarity">
    <text evidence="1">Belongs to the SCO1/2 family.</text>
</comment>
<keyword evidence="2 3" id="KW-0186">Copper</keyword>
<dbReference type="AlphaFoldDB" id="A0A4R9LTM9"/>
<evidence type="ECO:0000256" key="2">
    <source>
        <dbReference type="ARBA" id="ARBA00023008"/>
    </source>
</evidence>
<proteinExistence type="inferred from homology"/>
<keyword evidence="7" id="KW-1185">Reference proteome</keyword>
<dbReference type="RefSeq" id="WP_135763189.1">
    <property type="nucleotide sequence ID" value="NZ_RQHV01000032.1"/>
</dbReference>
<sequence>MSFFSKPTLWKYSALLLAFISVFHCKNQFSTGNKLPDSFLNLKLVNPEGQSLDPKFWTNKKSVLYFGFSHCPDMCPMALTNLGRASQILGDKNKEYQFVFITLDPDRDAPGVLKNYINRFPGKNLTALSPDLESLNKIADLFGIIRKKIKTSGSYAIDHSNLIYVIDENLNQIVKMPGGTSATGIATSLRESGSPK</sequence>
<dbReference type="PANTHER" id="PTHR12151:SF25">
    <property type="entry name" value="LINALOOL DEHYDRATASE_ISOMERASE DOMAIN-CONTAINING PROTEIN"/>
    <property type="match status" value="1"/>
</dbReference>
<organism evidence="6 7">
    <name type="scientific">Leptospira ilyithenensis</name>
    <dbReference type="NCBI Taxonomy" id="2484901"/>
    <lineage>
        <taxon>Bacteria</taxon>
        <taxon>Pseudomonadati</taxon>
        <taxon>Spirochaetota</taxon>
        <taxon>Spirochaetia</taxon>
        <taxon>Leptospirales</taxon>
        <taxon>Leptospiraceae</taxon>
        <taxon>Leptospira</taxon>
    </lineage>
</organism>
<dbReference type="InterPro" id="IPR036249">
    <property type="entry name" value="Thioredoxin-like_sf"/>
</dbReference>
<dbReference type="PROSITE" id="PS51352">
    <property type="entry name" value="THIOREDOXIN_2"/>
    <property type="match status" value="1"/>
</dbReference>
<evidence type="ECO:0000313" key="7">
    <source>
        <dbReference type="Proteomes" id="UP000298264"/>
    </source>
</evidence>
<accession>A0A4R9LTM9</accession>
<reference evidence="6" key="1">
    <citation type="journal article" date="2019" name="PLoS Negl. Trop. Dis.">
        <title>Revisiting the worldwide diversity of Leptospira species in the environment.</title>
        <authorList>
            <person name="Vincent A.T."/>
            <person name="Schiettekatte O."/>
            <person name="Bourhy P."/>
            <person name="Veyrier F.J."/>
            <person name="Picardeau M."/>
        </authorList>
    </citation>
    <scope>NUCLEOTIDE SEQUENCE [LARGE SCALE GENOMIC DNA]</scope>
    <source>
        <strain evidence="6">201400974</strain>
    </source>
</reference>
<dbReference type="PANTHER" id="PTHR12151">
    <property type="entry name" value="ELECTRON TRANSPORT PROTIN SCO1/SENC FAMILY MEMBER"/>
    <property type="match status" value="1"/>
</dbReference>
<dbReference type="Gene3D" id="3.40.30.10">
    <property type="entry name" value="Glutaredoxin"/>
    <property type="match status" value="1"/>
</dbReference>
<protein>
    <submittedName>
        <fullName evidence="6">SCO family protein</fullName>
    </submittedName>
</protein>